<gene>
    <name evidence="2" type="ORF">ACFL27_13585</name>
</gene>
<feature type="domain" description="Integrase catalytic" evidence="1">
    <location>
        <begin position="99"/>
        <end position="238"/>
    </location>
</feature>
<dbReference type="InterPro" id="IPR001584">
    <property type="entry name" value="Integrase_cat-core"/>
</dbReference>
<dbReference type="PROSITE" id="PS50994">
    <property type="entry name" value="INTEGRASE"/>
    <property type="match status" value="1"/>
</dbReference>
<dbReference type="Pfam" id="PF00665">
    <property type="entry name" value="rve"/>
    <property type="match status" value="1"/>
</dbReference>
<dbReference type="PANTHER" id="PTHR46889:SF4">
    <property type="entry name" value="TRANSPOSASE INSO FOR INSERTION SEQUENCE ELEMENT IS911B-RELATED"/>
    <property type="match status" value="1"/>
</dbReference>
<dbReference type="InterPro" id="IPR048020">
    <property type="entry name" value="Transpos_IS3"/>
</dbReference>
<dbReference type="InterPro" id="IPR012337">
    <property type="entry name" value="RNaseH-like_sf"/>
</dbReference>
<dbReference type="NCBIfam" id="NF033516">
    <property type="entry name" value="transpos_IS3"/>
    <property type="match status" value="1"/>
</dbReference>
<sequence>MRQCQLLRLSRSTYYYNKRPIDKYNLRLMNLLDEQYLETPFYGVRRFTHWLLREGHHVNHKRVRRLMLLMGFHAIYPKPRLSMGVKNHKKYPYLLSSLAITRPDQVWCADITYIRLQRGFVYLVAVMDWFSRYVLSWELSNSLEAQFCCAALNKAFRHGTPDIFNSDQGAQFTSSDFTKRLLSRSIKISMDGRGRVFDNIFIERLWRSLKHEDIYLKDYETVQDCCRGLSDYFLFYNR</sequence>
<evidence type="ECO:0000313" key="3">
    <source>
        <dbReference type="Proteomes" id="UP001594351"/>
    </source>
</evidence>
<comment type="caution">
    <text evidence="2">The sequence shown here is derived from an EMBL/GenBank/DDBJ whole genome shotgun (WGS) entry which is preliminary data.</text>
</comment>
<dbReference type="InterPro" id="IPR025948">
    <property type="entry name" value="HTH-like_dom"/>
</dbReference>
<keyword evidence="3" id="KW-1185">Reference proteome</keyword>
<dbReference type="InterPro" id="IPR050900">
    <property type="entry name" value="Transposase_IS3/IS150/IS904"/>
</dbReference>
<dbReference type="Proteomes" id="UP001594351">
    <property type="component" value="Unassembled WGS sequence"/>
</dbReference>
<reference evidence="2 3" key="1">
    <citation type="submission" date="2024-09" db="EMBL/GenBank/DDBJ databases">
        <title>Laminarin stimulates single cell rates of sulfate reduction while oxygen inhibits transcriptomic activity in coastal marine sediment.</title>
        <authorList>
            <person name="Lindsay M."/>
            <person name="Orcutt B."/>
            <person name="Emerson D."/>
            <person name="Stepanauskas R."/>
            <person name="D'Angelo T."/>
        </authorList>
    </citation>
    <scope>NUCLEOTIDE SEQUENCE [LARGE SCALE GENOMIC DNA]</scope>
    <source>
        <strain evidence="2">SAG AM-311-K15</strain>
    </source>
</reference>
<dbReference type="EMBL" id="JBHPBY010000166">
    <property type="protein sequence ID" value="MFC1851222.1"/>
    <property type="molecule type" value="Genomic_DNA"/>
</dbReference>
<evidence type="ECO:0000313" key="2">
    <source>
        <dbReference type="EMBL" id="MFC1851222.1"/>
    </source>
</evidence>
<dbReference type="Pfam" id="PF13276">
    <property type="entry name" value="HTH_21"/>
    <property type="match status" value="1"/>
</dbReference>
<protein>
    <submittedName>
        <fullName evidence="2">IS3 family transposase</fullName>
    </submittedName>
</protein>
<evidence type="ECO:0000259" key="1">
    <source>
        <dbReference type="PROSITE" id="PS50994"/>
    </source>
</evidence>
<accession>A0ABV6YYF8</accession>
<proteinExistence type="predicted"/>
<name>A0ABV6YYF8_UNCC1</name>
<dbReference type="SUPFAM" id="SSF53098">
    <property type="entry name" value="Ribonuclease H-like"/>
    <property type="match status" value="1"/>
</dbReference>
<dbReference type="PANTHER" id="PTHR46889">
    <property type="entry name" value="TRANSPOSASE INSF FOR INSERTION SEQUENCE IS3B-RELATED"/>
    <property type="match status" value="1"/>
</dbReference>
<organism evidence="2 3">
    <name type="scientific">candidate division CSSED10-310 bacterium</name>
    <dbReference type="NCBI Taxonomy" id="2855610"/>
    <lineage>
        <taxon>Bacteria</taxon>
        <taxon>Bacteria division CSSED10-310</taxon>
    </lineage>
</organism>
<dbReference type="Gene3D" id="3.30.420.10">
    <property type="entry name" value="Ribonuclease H-like superfamily/Ribonuclease H"/>
    <property type="match status" value="1"/>
</dbReference>
<dbReference type="InterPro" id="IPR036397">
    <property type="entry name" value="RNaseH_sf"/>
</dbReference>